<keyword evidence="2" id="KW-1185">Reference proteome</keyword>
<organism evidence="1 2">
    <name type="scientific">Catharanthus roseus</name>
    <name type="common">Madagascar periwinkle</name>
    <name type="synonym">Vinca rosea</name>
    <dbReference type="NCBI Taxonomy" id="4058"/>
    <lineage>
        <taxon>Eukaryota</taxon>
        <taxon>Viridiplantae</taxon>
        <taxon>Streptophyta</taxon>
        <taxon>Embryophyta</taxon>
        <taxon>Tracheophyta</taxon>
        <taxon>Spermatophyta</taxon>
        <taxon>Magnoliopsida</taxon>
        <taxon>eudicotyledons</taxon>
        <taxon>Gunneridae</taxon>
        <taxon>Pentapetalae</taxon>
        <taxon>asterids</taxon>
        <taxon>lamiids</taxon>
        <taxon>Gentianales</taxon>
        <taxon>Apocynaceae</taxon>
        <taxon>Rauvolfioideae</taxon>
        <taxon>Vinceae</taxon>
        <taxon>Catharanthinae</taxon>
        <taxon>Catharanthus</taxon>
    </lineage>
</organism>
<proteinExistence type="predicted"/>
<dbReference type="EMBL" id="CM044701">
    <property type="protein sequence ID" value="KAI5681769.1"/>
    <property type="molecule type" value="Genomic_DNA"/>
</dbReference>
<evidence type="ECO:0000313" key="1">
    <source>
        <dbReference type="EMBL" id="KAI5681769.1"/>
    </source>
</evidence>
<protein>
    <submittedName>
        <fullName evidence="1">Uncharacterized protein</fullName>
    </submittedName>
</protein>
<reference evidence="2" key="1">
    <citation type="journal article" date="2023" name="Nat. Plants">
        <title>Single-cell RNA sequencing provides a high-resolution roadmap for understanding the multicellular compartmentation of specialized metabolism.</title>
        <authorList>
            <person name="Sun S."/>
            <person name="Shen X."/>
            <person name="Li Y."/>
            <person name="Li Y."/>
            <person name="Wang S."/>
            <person name="Li R."/>
            <person name="Zhang H."/>
            <person name="Shen G."/>
            <person name="Guo B."/>
            <person name="Wei J."/>
            <person name="Xu J."/>
            <person name="St-Pierre B."/>
            <person name="Chen S."/>
            <person name="Sun C."/>
        </authorList>
    </citation>
    <scope>NUCLEOTIDE SEQUENCE [LARGE SCALE GENOMIC DNA]</scope>
</reference>
<dbReference type="Proteomes" id="UP001060085">
    <property type="component" value="Linkage Group LG01"/>
</dbReference>
<comment type="caution">
    <text evidence="1">The sequence shown here is derived from an EMBL/GenBank/DDBJ whole genome shotgun (WGS) entry which is preliminary data.</text>
</comment>
<gene>
    <name evidence="1" type="ORF">M9H77_02997</name>
</gene>
<name>A0ACC0C9Y1_CATRO</name>
<accession>A0ACC0C9Y1</accession>
<evidence type="ECO:0000313" key="2">
    <source>
        <dbReference type="Proteomes" id="UP001060085"/>
    </source>
</evidence>
<sequence length="255" mass="29113">MVLGSSYLLPMVGLNLLFPIGLGRKTLQPPFWARIYYASLIMSMDGDMPTQSHQEGLSDPSRMNLNETLRSMQQSIEGLARQFQSVARDVEELKKSKSSATIEQRVGDKLGGRPQHRSGRRGGLGGRLFHRPQEEYPRKEAWQDDNFYEDYGDNPNVSQAYHGGYYHNQLGDKTLDKIKWKVHSFKSESDPNEDAPKVAFKDYSKPKVEEKEKLITNPTRCFKCNGLESIAINCPTKRTFLFSEDLNGWIEKSDD</sequence>